<keyword evidence="6 7" id="KW-0472">Membrane</keyword>
<feature type="transmembrane region" description="Helical" evidence="7">
    <location>
        <begin position="573"/>
        <end position="603"/>
    </location>
</feature>
<dbReference type="InterPro" id="IPR010920">
    <property type="entry name" value="LSM_dom_sf"/>
</dbReference>
<feature type="transmembrane region" description="Helical" evidence="7">
    <location>
        <begin position="545"/>
        <end position="567"/>
    </location>
</feature>
<keyword evidence="4 7" id="KW-0812">Transmembrane</keyword>
<evidence type="ECO:0000256" key="1">
    <source>
        <dbReference type="ARBA" id="ARBA00004651"/>
    </source>
</evidence>
<reference evidence="10 11" key="1">
    <citation type="journal article" date="2018" name="ISME J.">
        <title>Endosymbiont genomes yield clues of tubeworm success.</title>
        <authorList>
            <person name="Li Y."/>
            <person name="Liles M.R."/>
            <person name="Halanych K.M."/>
        </authorList>
    </citation>
    <scope>NUCLEOTIDE SEQUENCE [LARGE SCALE GENOMIC DNA]</scope>
    <source>
        <strain evidence="10">A1464</strain>
    </source>
</reference>
<feature type="transmembrane region" description="Helical" evidence="7">
    <location>
        <begin position="313"/>
        <end position="331"/>
    </location>
</feature>
<dbReference type="SUPFAM" id="SSF82689">
    <property type="entry name" value="Mechanosensitive channel protein MscS (YggB), C-terminal domain"/>
    <property type="match status" value="1"/>
</dbReference>
<evidence type="ECO:0000256" key="4">
    <source>
        <dbReference type="ARBA" id="ARBA00022692"/>
    </source>
</evidence>
<dbReference type="GO" id="GO:0008381">
    <property type="term" value="F:mechanosensitive monoatomic ion channel activity"/>
    <property type="evidence" value="ECO:0007669"/>
    <property type="project" value="UniProtKB-ARBA"/>
</dbReference>
<feature type="transmembrane region" description="Helical" evidence="7">
    <location>
        <begin position="229"/>
        <end position="258"/>
    </location>
</feature>
<gene>
    <name evidence="10" type="ORF">DIZ80_17090</name>
</gene>
<evidence type="ECO:0000256" key="7">
    <source>
        <dbReference type="SAM" id="Phobius"/>
    </source>
</evidence>
<feature type="domain" description="Mechanosensitive ion channel MscS" evidence="8">
    <location>
        <begin position="590"/>
        <end position="655"/>
    </location>
</feature>
<comment type="similarity">
    <text evidence="2">Belongs to the MscS (TC 1.A.23) family.</text>
</comment>
<feature type="transmembrane region" description="Helical" evidence="7">
    <location>
        <begin position="343"/>
        <end position="362"/>
    </location>
</feature>
<dbReference type="SUPFAM" id="SSF50182">
    <property type="entry name" value="Sm-like ribonucleoproteins"/>
    <property type="match status" value="1"/>
</dbReference>
<accession>A0A370D6U8</accession>
<keyword evidence="5 7" id="KW-1133">Transmembrane helix</keyword>
<evidence type="ECO:0000256" key="2">
    <source>
        <dbReference type="ARBA" id="ARBA00008017"/>
    </source>
</evidence>
<dbReference type="PANTHER" id="PTHR30347:SF1">
    <property type="entry name" value="MECHANOSENSITIVE CHANNEL MSCK"/>
    <property type="match status" value="1"/>
</dbReference>
<keyword evidence="11" id="KW-1185">Reference proteome</keyword>
<feature type="transmembrane region" description="Helical" evidence="7">
    <location>
        <begin position="405"/>
        <end position="428"/>
    </location>
</feature>
<evidence type="ECO:0008006" key="12">
    <source>
        <dbReference type="Google" id="ProtNLM"/>
    </source>
</evidence>
<name>A0A370D6U8_9GAMM</name>
<dbReference type="GO" id="GO:0005886">
    <property type="term" value="C:plasma membrane"/>
    <property type="evidence" value="ECO:0007669"/>
    <property type="project" value="UniProtKB-SubCell"/>
</dbReference>
<feature type="transmembrane region" description="Helical" evidence="7">
    <location>
        <begin position="374"/>
        <end position="393"/>
    </location>
</feature>
<evidence type="ECO:0000256" key="6">
    <source>
        <dbReference type="ARBA" id="ARBA00023136"/>
    </source>
</evidence>
<dbReference type="Pfam" id="PF00924">
    <property type="entry name" value="MS_channel_2nd"/>
    <property type="match status" value="1"/>
</dbReference>
<dbReference type="Proteomes" id="UP000254266">
    <property type="component" value="Unassembled WGS sequence"/>
</dbReference>
<feature type="transmembrane region" description="Helical" evidence="7">
    <location>
        <begin position="449"/>
        <end position="477"/>
    </location>
</feature>
<dbReference type="SUPFAM" id="SSF82861">
    <property type="entry name" value="Mechanosensitive channel protein MscS (YggB), transmembrane region"/>
    <property type="match status" value="1"/>
</dbReference>
<dbReference type="Gene3D" id="3.30.70.100">
    <property type="match status" value="1"/>
</dbReference>
<dbReference type="Gene3D" id="1.10.287.1260">
    <property type="match status" value="1"/>
</dbReference>
<comment type="caution">
    <text evidence="10">The sequence shown here is derived from an EMBL/GenBank/DDBJ whole genome shotgun (WGS) entry which is preliminary data.</text>
</comment>
<evidence type="ECO:0000259" key="8">
    <source>
        <dbReference type="Pfam" id="PF00924"/>
    </source>
</evidence>
<dbReference type="InterPro" id="IPR006685">
    <property type="entry name" value="MscS_channel_2nd"/>
</dbReference>
<feature type="transmembrane region" description="Helical" evidence="7">
    <location>
        <begin position="507"/>
        <end position="524"/>
    </location>
</feature>
<dbReference type="Pfam" id="PF21082">
    <property type="entry name" value="MS_channel_3rd"/>
    <property type="match status" value="1"/>
</dbReference>
<keyword evidence="3" id="KW-1003">Cell membrane</keyword>
<dbReference type="InterPro" id="IPR011066">
    <property type="entry name" value="MscS_channel_C_sf"/>
</dbReference>
<dbReference type="PANTHER" id="PTHR30347">
    <property type="entry name" value="POTASSIUM CHANNEL RELATED"/>
    <property type="match status" value="1"/>
</dbReference>
<evidence type="ECO:0000256" key="3">
    <source>
        <dbReference type="ARBA" id="ARBA00022475"/>
    </source>
</evidence>
<evidence type="ECO:0000256" key="5">
    <source>
        <dbReference type="ARBA" id="ARBA00022989"/>
    </source>
</evidence>
<dbReference type="InterPro" id="IPR052702">
    <property type="entry name" value="MscS-like_channel"/>
</dbReference>
<sequence length="767" mass="86772">MIDKFKVLTISYFLLFSFMLSPSVYAYDEILLEQNIVQLEKIKKRLKKHKYKSEDLSAWTRLTIDVSSLSELCIAEKEEVHKALKQSIDELGEKHKGEDSNVTSVRKHLVKDQNNIEKEIAECNVNLLLVQDVDIMLDKAINSNLERTYFSKQKNIVSLVNEFVNNPAGLFSDSSGFIVEDSGIQEIKLTEWGAGLALLSVILLFSMKIRKSLIKYSETSIWNDDMDNLLLHSFITISARYVPFILISLSSYLFLYYITFDIEYTLFITQISLALTLYFLFVLVTNLFLSPVAPARPILENMGDMLSKISNRLRVLFLIALVGYLAFYTVFSNSMTETNLLLLRYVFSLFLVINLVWTIRVLIDPRKLPKLSWVSRIVNFVLILTLISEWLGYINFSFAIRGGVIVTFILLILFSGVTKVFQLVFNSLDQGSNKLSSRIRNKIGVEGDNVIPGLIWIRLTVSVVLWGAFFLLMVNIWDFNGGFLTQLKNYIVNGFELGDYRIVPVKILWAIVIFSALLVVSGWIKCQLEKNWLQMFNIDSGARDAVATIAGYLMFLTAFLIGLSAAGFDFGNIAIVAGALSVGIGFGLQNIVNNFVSGLILLFERPIRKGDWVEVGATEGYVKNIQIRSTLIRTFDNSDVIVPNSELISNQVTNWMLSSKKGRAIIPVGVAYGSDIEQVREILLKIAQDNEKLIHGNIRWAPKVLFRTFGASSLDFELRVFLKEVSGRLGVISDLNFAIDKAFKEANIEIPFPQQDVHIRNLPVEGE</sequence>
<organism evidence="10 11">
    <name type="scientific">endosymbiont of Galathealinum brachiosum</name>
    <dbReference type="NCBI Taxonomy" id="2200906"/>
    <lineage>
        <taxon>Bacteria</taxon>
        <taxon>Pseudomonadati</taxon>
        <taxon>Pseudomonadota</taxon>
        <taxon>Gammaproteobacteria</taxon>
        <taxon>sulfur-oxidizing symbionts</taxon>
    </lineage>
</organism>
<dbReference type="InterPro" id="IPR011014">
    <property type="entry name" value="MscS_channel_TM-2"/>
</dbReference>
<dbReference type="InterPro" id="IPR023408">
    <property type="entry name" value="MscS_beta-dom_sf"/>
</dbReference>
<evidence type="ECO:0000313" key="10">
    <source>
        <dbReference type="EMBL" id="RDH80742.1"/>
    </source>
</evidence>
<proteinExistence type="inferred from homology"/>
<dbReference type="Gene3D" id="2.30.30.60">
    <property type="match status" value="1"/>
</dbReference>
<comment type="subcellular location">
    <subcellularLocation>
        <location evidence="1">Cell membrane</location>
        <topology evidence="1">Multi-pass membrane protein</topology>
    </subcellularLocation>
</comment>
<dbReference type="AlphaFoldDB" id="A0A370D6U8"/>
<dbReference type="InterPro" id="IPR049278">
    <property type="entry name" value="MS_channel_C"/>
</dbReference>
<feature type="domain" description="Mechanosensitive ion channel MscS C-terminal" evidence="9">
    <location>
        <begin position="666"/>
        <end position="750"/>
    </location>
</feature>
<evidence type="ECO:0000259" key="9">
    <source>
        <dbReference type="Pfam" id="PF21082"/>
    </source>
</evidence>
<feature type="transmembrane region" description="Helical" evidence="7">
    <location>
        <begin position="264"/>
        <end position="292"/>
    </location>
</feature>
<evidence type="ECO:0000313" key="11">
    <source>
        <dbReference type="Proteomes" id="UP000254266"/>
    </source>
</evidence>
<protein>
    <recommendedName>
        <fullName evidence="12">DUF3772 domain-containing protein</fullName>
    </recommendedName>
</protein>
<dbReference type="EMBL" id="QFXC01000014">
    <property type="protein sequence ID" value="RDH80742.1"/>
    <property type="molecule type" value="Genomic_DNA"/>
</dbReference>